<sequence>MILPQNCLAGTSGTHHREQLPSLMPLSVCTIITELETLFEL</sequence>
<dbReference type="EMBL" id="AK141838">
    <property type="protein sequence ID" value="BAE24853.1"/>
    <property type="molecule type" value="mRNA"/>
</dbReference>
<reference evidence="1" key="4">
    <citation type="journal article" date="2001" name="Nature">
        <title>Functional annotation of a full-length mouse cDNA collection.</title>
        <authorList>
            <consortium name="The RIKEN Genome Exploration Research Group Phase II Team and the FANTOM Consortium"/>
        </authorList>
    </citation>
    <scope>NUCLEOTIDE SEQUENCE</scope>
    <source>
        <strain evidence="1">C57BL/6J</strain>
        <tissue evidence="1">Spinal ganglion</tissue>
    </source>
</reference>
<reference evidence="1" key="7">
    <citation type="journal article" date="2005" name="Science">
        <title>The Transcriptional Landscape of the Mammalian Genome.</title>
        <authorList>
            <consortium name="The FANTOM Consortium"/>
            <consortium name="Riken Genome Exploration Research Group and Genome Science Group (Genome Network Project Core Group)"/>
        </authorList>
    </citation>
    <scope>NUCLEOTIDE SEQUENCE</scope>
    <source>
        <strain evidence="1">C57BL/6J</strain>
        <tissue evidence="1">Spinal ganglion</tissue>
    </source>
</reference>
<proteinExistence type="evidence at transcript level"/>
<reference evidence="1" key="5">
    <citation type="journal article" date="2002" name="Nature">
        <title>Analysis of the mouse transcriptome based on functional annotation of 60,770 full-length cDNAs.</title>
        <authorList>
            <consortium name="The FANTOM Consortium and the RIKEN Genome Exploration Research Group Phase I and II Team"/>
        </authorList>
    </citation>
    <scope>NUCLEOTIDE SEQUENCE</scope>
    <source>
        <strain evidence="1">C57BL/6J</strain>
        <tissue evidence="1">Spinal ganglion</tissue>
    </source>
</reference>
<reference evidence="1" key="8">
    <citation type="journal article" date="2005" name="Science">
        <title>Antisense Transcription in the Mammalian Transcriptome.</title>
        <authorList>
            <consortium name="RIKEN Genome Exploration Research Group and Genome Science Group (Genome Network Project Core Group) and the FANTOM Consortium"/>
        </authorList>
    </citation>
    <scope>NUCLEOTIDE SEQUENCE</scope>
    <source>
        <strain evidence="1">C57BL/6J</strain>
        <tissue evidence="1">Spinal ganglion</tissue>
    </source>
</reference>
<organism evidence="1">
    <name type="scientific">Mus musculus</name>
    <name type="common">Mouse</name>
    <dbReference type="NCBI Taxonomy" id="10090"/>
    <lineage>
        <taxon>Eukaryota</taxon>
        <taxon>Metazoa</taxon>
        <taxon>Chordata</taxon>
        <taxon>Craniata</taxon>
        <taxon>Vertebrata</taxon>
        <taxon>Euteleostomi</taxon>
        <taxon>Mammalia</taxon>
        <taxon>Eutheria</taxon>
        <taxon>Euarchontoglires</taxon>
        <taxon>Glires</taxon>
        <taxon>Rodentia</taxon>
        <taxon>Myomorpha</taxon>
        <taxon>Muroidea</taxon>
        <taxon>Muridae</taxon>
        <taxon>Murinae</taxon>
        <taxon>Mus</taxon>
        <taxon>Mus</taxon>
    </lineage>
</organism>
<protein>
    <submittedName>
        <fullName evidence="1">Uncharacterized protein</fullName>
    </submittedName>
</protein>
<reference evidence="1" key="6">
    <citation type="submission" date="2004-03" db="EMBL/GenBank/DDBJ databases">
        <authorList>
            <person name="Arakawa T."/>
            <person name="Carninci P."/>
            <person name="Fukuda S."/>
            <person name="Hashizume W."/>
            <person name="Hayashida K."/>
            <person name="Hori F."/>
            <person name="Iida J."/>
            <person name="Imamura K."/>
            <person name="Imotani K."/>
            <person name="Itoh M."/>
            <person name="Kanagawa S."/>
            <person name="Kawai J."/>
            <person name="Kojima M."/>
            <person name="Konno H."/>
            <person name="Murata M."/>
            <person name="Nakamura M."/>
            <person name="Ninomiya N."/>
            <person name="Nishiyori H."/>
            <person name="Nomura K."/>
            <person name="Ohno M."/>
            <person name="Sakazume N."/>
            <person name="Sano H."/>
            <person name="Sasaki D."/>
            <person name="Shibata K."/>
            <person name="Shiraki T."/>
            <person name="Tagami M."/>
            <person name="Tagami Y."/>
            <person name="Waki K."/>
            <person name="Watahiki A."/>
            <person name="Muramatsu M."/>
            <person name="Hayashizaki Y."/>
        </authorList>
    </citation>
    <scope>NUCLEOTIDE SEQUENCE</scope>
    <source>
        <strain evidence="1">C57BL/6J</strain>
        <tissue evidence="1">Spinal ganglion</tissue>
    </source>
</reference>
<dbReference type="AGR" id="MGI:107636"/>
<accession>Q3UR35</accession>
<dbReference type="AlphaFoldDB" id="Q3UR35"/>
<gene>
    <name evidence="2" type="primary">Scn9a</name>
</gene>
<dbReference type="MGI" id="MGI:107636">
    <property type="gene designation" value="Scn9a"/>
</dbReference>
<reference evidence="1" key="3">
    <citation type="journal article" date="2000" name="Genome Res.">
        <title>RIKEN integrated sequence analysis (RISA) system--384-format sequencing pipeline with 384 multicapillary sequencer.</title>
        <authorList>
            <person name="Shibata K."/>
            <person name="Itoh M."/>
            <person name="Aizawa K."/>
            <person name="Nagaoka S."/>
            <person name="Sasaki N."/>
            <person name="Carninci P."/>
            <person name="Konno H."/>
            <person name="Akiyama J."/>
            <person name="Nishi K."/>
            <person name="Kitsunai T."/>
            <person name="Tashiro H."/>
            <person name="Itoh M."/>
            <person name="Sumi N."/>
            <person name="Ishii Y."/>
            <person name="Nakamura S."/>
            <person name="Hazama M."/>
            <person name="Nishine T."/>
            <person name="Harada A."/>
            <person name="Yamamoto R."/>
            <person name="Matsumoto H."/>
            <person name="Sakaguchi S."/>
            <person name="Ikegami T."/>
            <person name="Kashiwagi K."/>
            <person name="Fujiwake S."/>
            <person name="Inoue K."/>
            <person name="Togawa Y."/>
            <person name="Izawa M."/>
            <person name="Ohara E."/>
            <person name="Watahiki M."/>
            <person name="Yoneda Y."/>
            <person name="Ishikawa T."/>
            <person name="Ozawa K."/>
            <person name="Tanaka T."/>
            <person name="Matsuura S."/>
            <person name="Kawai J."/>
            <person name="Okazaki Y."/>
            <person name="Muramatsu M."/>
            <person name="Inoue Y."/>
            <person name="Kira A."/>
            <person name="Hayashizaki Y."/>
        </authorList>
    </citation>
    <scope>NUCLEOTIDE SEQUENCE</scope>
    <source>
        <strain evidence="1">C57BL/6J</strain>
        <tissue evidence="1">Spinal ganglion</tissue>
    </source>
</reference>
<name>Q3UR35_MOUSE</name>
<reference evidence="1" key="2">
    <citation type="journal article" date="2000" name="Genome Res.">
        <title>Normalization and subtraction of cap-trapper-selected cDNAs to prepare full-length cDNA libraries for rapid discovery of new genes.</title>
        <authorList>
            <person name="Carninci P."/>
            <person name="Shibata Y."/>
            <person name="Hayatsu N."/>
            <person name="Sugahara Y."/>
            <person name="Shibata K."/>
            <person name="Itoh M."/>
            <person name="Konno H."/>
            <person name="Okazaki Y."/>
            <person name="Muramatsu M."/>
            <person name="Hayashizaki Y."/>
        </authorList>
    </citation>
    <scope>NUCLEOTIDE SEQUENCE</scope>
    <source>
        <strain evidence="1">C57BL/6J</strain>
        <tissue evidence="1">Spinal ganglion</tissue>
    </source>
</reference>
<evidence type="ECO:0000313" key="1">
    <source>
        <dbReference type="EMBL" id="BAE24853.1"/>
    </source>
</evidence>
<evidence type="ECO:0000313" key="2">
    <source>
        <dbReference type="MGI" id="MGI:107636"/>
    </source>
</evidence>
<reference evidence="1" key="1">
    <citation type="journal article" date="1999" name="Methods Enzymol.">
        <title>High-efficiency full-length cDNA cloning.</title>
        <authorList>
            <person name="Carninci P."/>
            <person name="Hayashizaki Y."/>
        </authorList>
    </citation>
    <scope>NUCLEOTIDE SEQUENCE</scope>
    <source>
        <strain evidence="1">C57BL/6J</strain>
        <tissue evidence="1">Spinal ganglion</tissue>
    </source>
</reference>